<keyword evidence="6" id="KW-0456">Lyase</keyword>
<dbReference type="PANTHER" id="PTHR11236:SF48">
    <property type="entry name" value="ISOCHORISMATE SYNTHASE MENF"/>
    <property type="match status" value="1"/>
</dbReference>
<dbReference type="InterPro" id="IPR006805">
    <property type="entry name" value="Anth_synth_I_N"/>
</dbReference>
<dbReference type="Pfam" id="PF04715">
    <property type="entry name" value="Anth_synt_I_N"/>
    <property type="match status" value="1"/>
</dbReference>
<dbReference type="KEGG" id="tum:CBW65_15015"/>
<dbReference type="Pfam" id="PF00425">
    <property type="entry name" value="Chorismate_bind"/>
    <property type="match status" value="1"/>
</dbReference>
<comment type="subunit">
    <text evidence="2">Heterotetramer consisting of two non-identical subunits: a beta subunit (TrpG) and a large alpha subunit (TrpE).</text>
</comment>
<dbReference type="RefSeq" id="WP_087457529.1">
    <property type="nucleotide sequence ID" value="NZ_CP021434.1"/>
</dbReference>
<comment type="function">
    <text evidence="7">Part of a heterotetrameric complex that catalyzes the two-step biosynthesis of anthranilate, an intermediate in the biosynthesis of L-tryptophan. In the first step, the glutamine-binding beta subunit (TrpG) of anthranilate synthase (AS) provides the glutamine amidotransferase activity which generates ammonia as a substrate that, along with chorismate, is used in the second step, catalyzed by the large alpha subunit of AS (TrpE) to produce anthranilate. In the absence of TrpG, TrpE can synthesize anthranilate directly from chorismate and high concentrations of ammonia.</text>
</comment>
<dbReference type="InterPro" id="IPR005801">
    <property type="entry name" value="ADC_synthase"/>
</dbReference>
<evidence type="ECO:0000256" key="8">
    <source>
        <dbReference type="ARBA" id="ARBA00047683"/>
    </source>
</evidence>
<comment type="catalytic activity">
    <reaction evidence="8">
        <text>chorismate + L-glutamine = anthranilate + pyruvate + L-glutamate + H(+)</text>
        <dbReference type="Rhea" id="RHEA:21732"/>
        <dbReference type="ChEBI" id="CHEBI:15361"/>
        <dbReference type="ChEBI" id="CHEBI:15378"/>
        <dbReference type="ChEBI" id="CHEBI:16567"/>
        <dbReference type="ChEBI" id="CHEBI:29748"/>
        <dbReference type="ChEBI" id="CHEBI:29985"/>
        <dbReference type="ChEBI" id="CHEBI:58359"/>
        <dbReference type="EC" id="4.1.3.27"/>
    </reaction>
</comment>
<evidence type="ECO:0000256" key="3">
    <source>
        <dbReference type="ARBA" id="ARBA00020653"/>
    </source>
</evidence>
<name>A0A1Y0INW3_9BACL</name>
<dbReference type="OrthoDB" id="9803598at2"/>
<dbReference type="GO" id="GO:0046872">
    <property type="term" value="F:metal ion binding"/>
    <property type="evidence" value="ECO:0007669"/>
    <property type="project" value="UniProtKB-KW"/>
</dbReference>
<dbReference type="AlphaFoldDB" id="A0A1Y0INW3"/>
<dbReference type="SUPFAM" id="SSF56322">
    <property type="entry name" value="ADC synthase"/>
    <property type="match status" value="1"/>
</dbReference>
<organism evidence="11 12">
    <name type="scientific">Tumebacillus avium</name>
    <dbReference type="NCBI Taxonomy" id="1903704"/>
    <lineage>
        <taxon>Bacteria</taxon>
        <taxon>Bacillati</taxon>
        <taxon>Bacillota</taxon>
        <taxon>Bacilli</taxon>
        <taxon>Bacillales</taxon>
        <taxon>Alicyclobacillaceae</taxon>
        <taxon>Tumebacillus</taxon>
    </lineage>
</organism>
<evidence type="ECO:0000313" key="12">
    <source>
        <dbReference type="Proteomes" id="UP000195437"/>
    </source>
</evidence>
<feature type="domain" description="Anthranilate synthase component I N-terminal" evidence="10">
    <location>
        <begin position="20"/>
        <end position="165"/>
    </location>
</feature>
<dbReference type="InterPro" id="IPR019999">
    <property type="entry name" value="Anth_synth_I-like"/>
</dbReference>
<dbReference type="Proteomes" id="UP000195437">
    <property type="component" value="Chromosome"/>
</dbReference>
<dbReference type="InterPro" id="IPR015890">
    <property type="entry name" value="Chorismate_C"/>
</dbReference>
<dbReference type="GO" id="GO:0000162">
    <property type="term" value="P:L-tryptophan biosynthetic process"/>
    <property type="evidence" value="ECO:0007669"/>
    <property type="project" value="TreeGrafter"/>
</dbReference>
<evidence type="ECO:0000256" key="4">
    <source>
        <dbReference type="ARBA" id="ARBA00022723"/>
    </source>
</evidence>
<sequence length="491" mass="55875">MTRKIGVHTRQKSYPRICESFEVFQALTETYGAENAFLLDSVKDVHSRYCQSSIALFPVLNVRVKGRRFALDGQPALTEVIGANLVQDGTDLTHFAGKVSKLLDGVIHSFELHDRQTMSKYSFGFVGHLSYDAIRYFENIPQTTVDDRAIDDIRLQVHQVVLQFERDAIHVHINEIEGLPTPSFAEIEAFLREYAEPEFAGYDPTLLRVEEDVKEADFLKRVERCKAYIEAGDIFQVVISKRNRVIGQIDSMQVYYRLKQINPSPYMYYVDYGDYKIYGTSPELQIRLEDGVAQMRPIAGTSKGKGKRPEENVQLIERLRNDEKERAEHLMLIDLCRNDLGRFCEPGSIYVKDFMVVEEYSHVYHMVSTVEGQVDSSRNVFDMFLATFPAGTLTGTPKVRAMEVIDELEEFDRGAYGGVIGFIDFLGNMNTAIVIRTIIQRDDVAYFQAGAGIVADSDPEQEWAECDHKLRALTATLLKLEKTPVRKATLV</sequence>
<comment type="cofactor">
    <cofactor evidence="1">
        <name>Mg(2+)</name>
        <dbReference type="ChEBI" id="CHEBI:18420"/>
    </cofactor>
</comment>
<dbReference type="PANTHER" id="PTHR11236">
    <property type="entry name" value="AMINOBENZOATE/ANTHRANILATE SYNTHASE"/>
    <property type="match status" value="1"/>
</dbReference>
<evidence type="ECO:0000256" key="7">
    <source>
        <dbReference type="ARBA" id="ARBA00025634"/>
    </source>
</evidence>
<dbReference type="Gene3D" id="3.60.120.10">
    <property type="entry name" value="Anthranilate synthase"/>
    <property type="match status" value="1"/>
</dbReference>
<keyword evidence="12" id="KW-1185">Reference proteome</keyword>
<evidence type="ECO:0000256" key="1">
    <source>
        <dbReference type="ARBA" id="ARBA00001946"/>
    </source>
</evidence>
<reference evidence="12" key="1">
    <citation type="submission" date="2017-05" db="EMBL/GenBank/DDBJ databases">
        <authorList>
            <person name="Sung H."/>
        </authorList>
    </citation>
    <scope>NUCLEOTIDE SEQUENCE [LARGE SCALE GENOMIC DNA]</scope>
    <source>
        <strain evidence="12">AR23208</strain>
    </source>
</reference>
<evidence type="ECO:0000256" key="2">
    <source>
        <dbReference type="ARBA" id="ARBA00011575"/>
    </source>
</evidence>
<evidence type="ECO:0000256" key="6">
    <source>
        <dbReference type="ARBA" id="ARBA00023239"/>
    </source>
</evidence>
<evidence type="ECO:0000256" key="5">
    <source>
        <dbReference type="ARBA" id="ARBA00022842"/>
    </source>
</evidence>
<dbReference type="EMBL" id="CP021434">
    <property type="protein sequence ID" value="ARU62167.1"/>
    <property type="molecule type" value="Genomic_DNA"/>
</dbReference>
<evidence type="ECO:0000259" key="10">
    <source>
        <dbReference type="Pfam" id="PF04715"/>
    </source>
</evidence>
<gene>
    <name evidence="11" type="ORF">CBW65_15015</name>
</gene>
<proteinExistence type="predicted"/>
<keyword evidence="4" id="KW-0479">Metal-binding</keyword>
<dbReference type="GO" id="GO:0004049">
    <property type="term" value="F:anthranilate synthase activity"/>
    <property type="evidence" value="ECO:0007669"/>
    <property type="project" value="UniProtKB-EC"/>
</dbReference>
<feature type="domain" description="Chorismate-utilising enzyme C-terminal" evidence="9">
    <location>
        <begin position="215"/>
        <end position="469"/>
    </location>
</feature>
<dbReference type="PRINTS" id="PR00095">
    <property type="entry name" value="ANTSNTHASEI"/>
</dbReference>
<evidence type="ECO:0000259" key="9">
    <source>
        <dbReference type="Pfam" id="PF00425"/>
    </source>
</evidence>
<evidence type="ECO:0000313" key="11">
    <source>
        <dbReference type="EMBL" id="ARU62167.1"/>
    </source>
</evidence>
<accession>A0A1Y0INW3</accession>
<keyword evidence="5" id="KW-0460">Magnesium</keyword>
<protein>
    <recommendedName>
        <fullName evidence="3">Anthranilate synthase component 1</fullName>
    </recommendedName>
</protein>